<dbReference type="InterPro" id="IPR010923">
    <property type="entry name" value="T(6)A37_SUA5"/>
</dbReference>
<feature type="binding site" evidence="14">
    <location>
        <position position="147"/>
    </location>
    <ligand>
        <name>ATP</name>
        <dbReference type="ChEBI" id="CHEBI:30616"/>
    </ligand>
</feature>
<dbReference type="InterPro" id="IPR017945">
    <property type="entry name" value="DHBP_synth_RibB-like_a/b_dom"/>
</dbReference>
<evidence type="ECO:0000256" key="12">
    <source>
        <dbReference type="ARBA" id="ARBA00048366"/>
    </source>
</evidence>
<dbReference type="Pfam" id="PF01300">
    <property type="entry name" value="Sua5_yciO_yrdC"/>
    <property type="match status" value="1"/>
</dbReference>
<evidence type="ECO:0000256" key="2">
    <source>
        <dbReference type="ARBA" id="ARBA00007663"/>
    </source>
</evidence>
<proteinExistence type="inferred from homology"/>
<feature type="binding site" evidence="14">
    <location>
        <position position="137"/>
    </location>
    <ligand>
        <name>L-threonine</name>
        <dbReference type="ChEBI" id="CHEBI:57926"/>
    </ligand>
</feature>
<dbReference type="KEGG" id="kmn:HW532_04760"/>
<comment type="function">
    <text evidence="13">Required for the formation of a threonylcarbamoyl group on adenosine at position 37 (t(6)A37) in tRNAs that read codons beginning with adenine.</text>
</comment>
<dbReference type="PANTHER" id="PTHR17490">
    <property type="entry name" value="SUA5"/>
    <property type="match status" value="1"/>
</dbReference>
<feature type="binding site" evidence="14">
    <location>
        <position position="139"/>
    </location>
    <ligand>
        <name>ATP</name>
        <dbReference type="ChEBI" id="CHEBI:30616"/>
    </ligand>
</feature>
<dbReference type="InterPro" id="IPR050156">
    <property type="entry name" value="TC-AMP_synthase_SUA5"/>
</dbReference>
<dbReference type="EMBL" id="CP058214">
    <property type="protein sequence ID" value="QPC42078.1"/>
    <property type="molecule type" value="Genomic_DNA"/>
</dbReference>
<evidence type="ECO:0000313" key="17">
    <source>
        <dbReference type="EMBL" id="QPC42078.1"/>
    </source>
</evidence>
<evidence type="ECO:0000256" key="3">
    <source>
        <dbReference type="ARBA" id="ARBA00012584"/>
    </source>
</evidence>
<feature type="binding site" evidence="14">
    <location>
        <position position="113"/>
    </location>
    <ligand>
        <name>ATP</name>
        <dbReference type="ChEBI" id="CHEBI:30616"/>
    </ligand>
</feature>
<dbReference type="Pfam" id="PF03481">
    <property type="entry name" value="Sua5_C"/>
    <property type="match status" value="1"/>
</dbReference>
<keyword evidence="7 13" id="KW-0819">tRNA processing</keyword>
<evidence type="ECO:0000259" key="16">
    <source>
        <dbReference type="PROSITE" id="PS51163"/>
    </source>
</evidence>
<evidence type="ECO:0000313" key="18">
    <source>
        <dbReference type="Proteomes" id="UP000593594"/>
    </source>
</evidence>
<feature type="binding site" evidence="14">
    <location>
        <position position="228"/>
    </location>
    <ligand>
        <name>ATP</name>
        <dbReference type="ChEBI" id="CHEBI:30616"/>
    </ligand>
</feature>
<dbReference type="GO" id="GO:0003725">
    <property type="term" value="F:double-stranded RNA binding"/>
    <property type="evidence" value="ECO:0007669"/>
    <property type="project" value="UniProtKB-UniRule"/>
</dbReference>
<evidence type="ECO:0000256" key="9">
    <source>
        <dbReference type="ARBA" id="ARBA00022741"/>
    </source>
</evidence>
<dbReference type="InterPro" id="IPR005145">
    <property type="entry name" value="Sua5_C"/>
</dbReference>
<sequence length="319" mass="32839">MRPVTVTEEDIDRAAAALKRGELVAFPTETVYGLGADATSDTAVAAIFAAKKRPRFNPLIVHVASLEAAMALGRFDADALALARAFWPGPLSLVVPRSAGCAASLLVSAGLDTIALRVPAHPVAQALIAASGLPIAAPSANVSGRISPTTAAHVRESLGDAVAVILDGGPTSVGLESTVVACLGGPARLLRPGGAERAHIEAVLDRQIESPGGDPERPASPGQMESHYAPAAGVRLEARTVAPGEALLAFGPKVPPHDGPMRNLSPSGDLNEAAANLFRFLHELDTERVGTIAVMPIPRDGLGEAINDRLRRAAAPRPE</sequence>
<comment type="similarity">
    <text evidence="2 13">Belongs to the SUA5 family.</text>
</comment>
<dbReference type="GO" id="GO:0005737">
    <property type="term" value="C:cytoplasm"/>
    <property type="evidence" value="ECO:0007669"/>
    <property type="project" value="UniProtKB-SubCell"/>
</dbReference>
<evidence type="ECO:0000256" key="6">
    <source>
        <dbReference type="ARBA" id="ARBA00022679"/>
    </source>
</evidence>
<dbReference type="Gene3D" id="3.40.50.11030">
    <property type="entry name" value="Threonylcarbamoyl-AMP synthase, C-terminal domain"/>
    <property type="match status" value="1"/>
</dbReference>
<gene>
    <name evidence="17" type="ORF">HW532_04760</name>
</gene>
<keyword evidence="10 13" id="KW-0067">ATP-binding</keyword>
<dbReference type="FunFam" id="3.90.870.10:FF:000009">
    <property type="entry name" value="Threonylcarbamoyl-AMP synthase, putative"/>
    <property type="match status" value="1"/>
</dbReference>
<evidence type="ECO:0000256" key="13">
    <source>
        <dbReference type="PIRNR" id="PIRNR004930"/>
    </source>
</evidence>
<keyword evidence="5 13" id="KW-0963">Cytoplasm</keyword>
<keyword evidence="6 13" id="KW-0808">Transferase</keyword>
<dbReference type="AlphaFoldDB" id="A0A7S8C2B5"/>
<dbReference type="InterPro" id="IPR006070">
    <property type="entry name" value="Sua5-like_dom"/>
</dbReference>
<dbReference type="GO" id="GO:0061710">
    <property type="term" value="F:L-threonylcarbamoyladenylate synthase"/>
    <property type="evidence" value="ECO:0007669"/>
    <property type="project" value="UniProtKB-EC"/>
</dbReference>
<dbReference type="NCBIfam" id="TIGR00057">
    <property type="entry name" value="L-threonylcarbamoyladenylate synthase"/>
    <property type="match status" value="1"/>
</dbReference>
<dbReference type="EC" id="2.7.7.87" evidence="3 13"/>
<organism evidence="17 18">
    <name type="scientific">Kaustia mangrovi</name>
    <dbReference type="NCBI Taxonomy" id="2593653"/>
    <lineage>
        <taxon>Bacteria</taxon>
        <taxon>Pseudomonadati</taxon>
        <taxon>Pseudomonadota</taxon>
        <taxon>Alphaproteobacteria</taxon>
        <taxon>Hyphomicrobiales</taxon>
        <taxon>Parvibaculaceae</taxon>
        <taxon>Kaustia</taxon>
    </lineage>
</organism>
<feature type="binding site" evidence="14">
    <location>
        <position position="62"/>
    </location>
    <ligand>
        <name>L-threonine</name>
        <dbReference type="ChEBI" id="CHEBI:57926"/>
    </ligand>
</feature>
<evidence type="ECO:0000256" key="4">
    <source>
        <dbReference type="ARBA" id="ARBA00015492"/>
    </source>
</evidence>
<evidence type="ECO:0000256" key="5">
    <source>
        <dbReference type="ARBA" id="ARBA00022490"/>
    </source>
</evidence>
<dbReference type="Gene3D" id="3.90.870.10">
    <property type="entry name" value="DHBP synthase"/>
    <property type="match status" value="1"/>
</dbReference>
<accession>A0A7S8C2B5</accession>
<feature type="binding site" evidence="14">
    <location>
        <position position="53"/>
    </location>
    <ligand>
        <name>ATP</name>
        <dbReference type="ChEBI" id="CHEBI:30616"/>
    </ligand>
</feature>
<comment type="subcellular location">
    <subcellularLocation>
        <location evidence="1 13">Cytoplasm</location>
    </subcellularLocation>
</comment>
<name>A0A7S8C2B5_9HYPH</name>
<evidence type="ECO:0000256" key="7">
    <source>
        <dbReference type="ARBA" id="ARBA00022694"/>
    </source>
</evidence>
<feature type="binding site" evidence="14">
    <location>
        <position position="57"/>
    </location>
    <ligand>
        <name>ATP</name>
        <dbReference type="ChEBI" id="CHEBI:30616"/>
    </ligand>
</feature>
<dbReference type="GO" id="GO:0008033">
    <property type="term" value="P:tRNA processing"/>
    <property type="evidence" value="ECO:0007669"/>
    <property type="project" value="UniProtKB-KW"/>
</dbReference>
<dbReference type="PROSITE" id="PS51163">
    <property type="entry name" value="YRDC"/>
    <property type="match status" value="1"/>
</dbReference>
<dbReference type="Proteomes" id="UP000593594">
    <property type="component" value="Chromosome"/>
</dbReference>
<feature type="binding site" evidence="14">
    <location>
        <position position="30"/>
    </location>
    <ligand>
        <name>L-threonine</name>
        <dbReference type="ChEBI" id="CHEBI:57926"/>
    </ligand>
</feature>
<comment type="catalytic activity">
    <reaction evidence="12 13">
        <text>L-threonine + hydrogencarbonate + ATP = L-threonylcarbamoyladenylate + diphosphate + H2O</text>
        <dbReference type="Rhea" id="RHEA:36407"/>
        <dbReference type="ChEBI" id="CHEBI:15377"/>
        <dbReference type="ChEBI" id="CHEBI:17544"/>
        <dbReference type="ChEBI" id="CHEBI:30616"/>
        <dbReference type="ChEBI" id="CHEBI:33019"/>
        <dbReference type="ChEBI" id="CHEBI:57926"/>
        <dbReference type="ChEBI" id="CHEBI:73682"/>
        <dbReference type="EC" id="2.7.7.87"/>
    </reaction>
</comment>
<dbReference type="PIRSF" id="PIRSF004930">
    <property type="entry name" value="Tln_factor_SUA5"/>
    <property type="match status" value="1"/>
</dbReference>
<keyword evidence="8 13" id="KW-0548">Nucleotidyltransferase</keyword>
<evidence type="ECO:0000256" key="10">
    <source>
        <dbReference type="ARBA" id="ARBA00022840"/>
    </source>
</evidence>
<dbReference type="GO" id="GO:0005524">
    <property type="term" value="F:ATP binding"/>
    <property type="evidence" value="ECO:0007669"/>
    <property type="project" value="UniProtKB-UniRule"/>
</dbReference>
<evidence type="ECO:0000256" key="14">
    <source>
        <dbReference type="PIRSR" id="PIRSR004930-1"/>
    </source>
</evidence>
<evidence type="ECO:0000256" key="8">
    <source>
        <dbReference type="ARBA" id="ARBA00022695"/>
    </source>
</evidence>
<feature type="domain" description="YrdC-like" evidence="16">
    <location>
        <begin position="8"/>
        <end position="195"/>
    </location>
</feature>
<evidence type="ECO:0000256" key="15">
    <source>
        <dbReference type="SAM" id="MobiDB-lite"/>
    </source>
</evidence>
<feature type="binding site" evidence="14">
    <location>
        <position position="117"/>
    </location>
    <ligand>
        <name>L-threonine</name>
        <dbReference type="ChEBI" id="CHEBI:57926"/>
    </ligand>
</feature>
<dbReference type="GO" id="GO:0006450">
    <property type="term" value="P:regulation of translational fidelity"/>
    <property type="evidence" value="ECO:0007669"/>
    <property type="project" value="TreeGrafter"/>
</dbReference>
<feature type="binding site" evidence="14">
    <location>
        <position position="191"/>
    </location>
    <ligand>
        <name>ATP</name>
        <dbReference type="ChEBI" id="CHEBI:30616"/>
    </ligand>
</feature>
<protein>
    <recommendedName>
        <fullName evidence="4 13">Threonylcarbamoyl-AMP synthase</fullName>
        <shortName evidence="13">TC-AMP synthase</shortName>
        <ecNumber evidence="3 13">2.7.7.87</ecNumber>
    </recommendedName>
    <alternativeName>
        <fullName evidence="11 13">L-threonylcarbamoyladenylate synthase</fullName>
    </alternativeName>
</protein>
<dbReference type="InterPro" id="IPR038385">
    <property type="entry name" value="Sua5/YwlC_C"/>
</dbReference>
<dbReference type="PANTHER" id="PTHR17490:SF16">
    <property type="entry name" value="THREONYLCARBAMOYL-AMP SYNTHASE"/>
    <property type="match status" value="1"/>
</dbReference>
<feature type="binding site" evidence="14">
    <location>
        <position position="177"/>
    </location>
    <ligand>
        <name>L-threonine</name>
        <dbReference type="ChEBI" id="CHEBI:57926"/>
    </ligand>
</feature>
<dbReference type="SUPFAM" id="SSF55821">
    <property type="entry name" value="YrdC/RibB"/>
    <property type="match status" value="1"/>
</dbReference>
<evidence type="ECO:0000256" key="1">
    <source>
        <dbReference type="ARBA" id="ARBA00004496"/>
    </source>
</evidence>
<dbReference type="GO" id="GO:0000049">
    <property type="term" value="F:tRNA binding"/>
    <property type="evidence" value="ECO:0007669"/>
    <property type="project" value="TreeGrafter"/>
</dbReference>
<feature type="region of interest" description="Disordered" evidence="15">
    <location>
        <begin position="206"/>
        <end position="226"/>
    </location>
</feature>
<evidence type="ECO:0000256" key="11">
    <source>
        <dbReference type="ARBA" id="ARBA00029774"/>
    </source>
</evidence>
<reference evidence="17 18" key="1">
    <citation type="submission" date="2020-06" db="EMBL/GenBank/DDBJ databases">
        <title>Genome sequence of 2 isolates from Red Sea Mangroves.</title>
        <authorList>
            <person name="Sefrji F."/>
            <person name="Michoud G."/>
            <person name="Merlino G."/>
            <person name="Daffonchio D."/>
        </authorList>
    </citation>
    <scope>NUCLEOTIDE SEQUENCE [LARGE SCALE GENOMIC DNA]</scope>
    <source>
        <strain evidence="17 18">R1DC25</strain>
    </source>
</reference>
<keyword evidence="9 13" id="KW-0547">Nucleotide-binding</keyword>
<keyword evidence="18" id="KW-1185">Reference proteome</keyword>